<protein>
    <recommendedName>
        <fullName evidence="8">Fatty acid hydroxylase domain-containing protein</fullName>
    </recommendedName>
</protein>
<evidence type="ECO:0000256" key="6">
    <source>
        <dbReference type="ARBA" id="ARBA00023136"/>
    </source>
</evidence>
<evidence type="ECO:0000256" key="2">
    <source>
        <dbReference type="ARBA" id="ARBA00022692"/>
    </source>
</evidence>
<comment type="caution">
    <text evidence="9">The sequence shown here is derived from an EMBL/GenBank/DDBJ whole genome shotgun (WGS) entry which is preliminary data.</text>
</comment>
<dbReference type="GO" id="GO:0050479">
    <property type="term" value="F:glyceryl-ether monooxygenase activity"/>
    <property type="evidence" value="ECO:0007669"/>
    <property type="project" value="TreeGrafter"/>
</dbReference>
<keyword evidence="6 7" id="KW-0472">Membrane</keyword>
<dbReference type="Proteomes" id="UP000004263">
    <property type="component" value="Unassembled WGS sequence"/>
</dbReference>
<evidence type="ECO:0000256" key="7">
    <source>
        <dbReference type="SAM" id="Phobius"/>
    </source>
</evidence>
<dbReference type="RefSeq" id="WP_007017728.1">
    <property type="nucleotide sequence ID" value="NZ_CH724114.1"/>
</dbReference>
<feature type="transmembrane region" description="Helical" evidence="7">
    <location>
        <begin position="38"/>
        <end position="63"/>
    </location>
</feature>
<keyword evidence="2 7" id="KW-0812">Transmembrane</keyword>
<evidence type="ECO:0000256" key="1">
    <source>
        <dbReference type="ARBA" id="ARBA00004127"/>
    </source>
</evidence>
<name>Q1N4T4_9GAMM</name>
<feature type="transmembrane region" description="Helical" evidence="7">
    <location>
        <begin position="133"/>
        <end position="159"/>
    </location>
</feature>
<dbReference type="GO" id="GO:0005506">
    <property type="term" value="F:iron ion binding"/>
    <property type="evidence" value="ECO:0007669"/>
    <property type="project" value="InterPro"/>
</dbReference>
<feature type="transmembrane region" description="Helical" evidence="7">
    <location>
        <begin position="328"/>
        <end position="346"/>
    </location>
</feature>
<feature type="transmembrane region" description="Helical" evidence="7">
    <location>
        <begin position="75"/>
        <end position="92"/>
    </location>
</feature>
<dbReference type="PANTHER" id="PTHR21624:SF1">
    <property type="entry name" value="ALKYLGLYCEROL MONOOXYGENASE"/>
    <property type="match status" value="1"/>
</dbReference>
<feature type="domain" description="Fatty acid hydroxylase" evidence="8">
    <location>
        <begin position="79"/>
        <end position="213"/>
    </location>
</feature>
<evidence type="ECO:0000313" key="9">
    <source>
        <dbReference type="EMBL" id="EAT13344.1"/>
    </source>
</evidence>
<dbReference type="Pfam" id="PF04116">
    <property type="entry name" value="FA_hydroxylase"/>
    <property type="match status" value="1"/>
</dbReference>
<gene>
    <name evidence="9" type="ORF">RED65_01250</name>
</gene>
<dbReference type="GO" id="GO:0006643">
    <property type="term" value="P:membrane lipid metabolic process"/>
    <property type="evidence" value="ECO:0007669"/>
    <property type="project" value="TreeGrafter"/>
</dbReference>
<evidence type="ECO:0000256" key="4">
    <source>
        <dbReference type="ARBA" id="ARBA00023002"/>
    </source>
</evidence>
<dbReference type="GO" id="GO:0012505">
    <property type="term" value="C:endomembrane system"/>
    <property type="evidence" value="ECO:0007669"/>
    <property type="project" value="UniProtKB-SubCell"/>
</dbReference>
<dbReference type="GO" id="GO:0008610">
    <property type="term" value="P:lipid biosynthetic process"/>
    <property type="evidence" value="ECO:0007669"/>
    <property type="project" value="InterPro"/>
</dbReference>
<evidence type="ECO:0000313" key="10">
    <source>
        <dbReference type="Proteomes" id="UP000004263"/>
    </source>
</evidence>
<dbReference type="HOGENOM" id="CLU_033631_2_0_6"/>
<dbReference type="PANTHER" id="PTHR21624">
    <property type="entry name" value="STEROL DESATURASE-RELATED PROTEIN"/>
    <property type="match status" value="1"/>
</dbReference>
<evidence type="ECO:0000256" key="3">
    <source>
        <dbReference type="ARBA" id="ARBA00022989"/>
    </source>
</evidence>
<keyword evidence="10" id="KW-1185">Reference proteome</keyword>
<sequence length="410" mass="48215">MNYILMAIPGFLILILLELGWARYKQLDVYRLNDSTNSLALGMISRITRILYAAIPFSFYIYAHEHFALYHWENTLWTWVFAFIVYDLGYYWNHRLGHTMNIGWASHVIHHSSEEYNLTTALRQTSIPNIVGWVFYMPLAFLGIDPVIFASVAALNLLYQFWVHTQTIKRMPNWYEAIFVTPSNHRVHHAKNKIYVDRNYGGVFIVWDRIFNTFQPELNNEPVVFGISTQLKSWNPIWGNLHFITQLMKDAWNTNNYSDKFTLWFRRTGYRPHDVEQRFPITKSNEQIEKYDSNLSKTEQWYVFTQLAINFLWVFGFLNLAANLPIQTHFIFGGVLLFSLYSLGLVQERKPWRLYCEIIKFSLVAIAMTTQLQIPTWVEFINLTAGIASCFTLYTTMRLSAHSTSQAETN</sequence>
<dbReference type="STRING" id="207949.RED65_01250"/>
<feature type="transmembrane region" description="Helical" evidence="7">
    <location>
        <begin position="301"/>
        <end position="322"/>
    </location>
</feature>
<dbReference type="OrthoDB" id="9770329at2"/>
<dbReference type="InterPro" id="IPR006694">
    <property type="entry name" value="Fatty_acid_hydroxylase"/>
</dbReference>
<keyword evidence="3 7" id="KW-1133">Transmembrane helix</keyword>
<organism evidence="9 10">
    <name type="scientific">Bermanella marisrubri</name>
    <dbReference type="NCBI Taxonomy" id="207949"/>
    <lineage>
        <taxon>Bacteria</taxon>
        <taxon>Pseudomonadati</taxon>
        <taxon>Pseudomonadota</taxon>
        <taxon>Gammaproteobacteria</taxon>
        <taxon>Oceanospirillales</taxon>
        <taxon>Oceanospirillaceae</taxon>
        <taxon>Bermanella</taxon>
    </lineage>
</organism>
<dbReference type="AlphaFoldDB" id="Q1N4T4"/>
<evidence type="ECO:0000259" key="8">
    <source>
        <dbReference type="Pfam" id="PF04116"/>
    </source>
</evidence>
<proteinExistence type="predicted"/>
<accession>Q1N4T4</accession>
<comment type="subcellular location">
    <subcellularLocation>
        <location evidence="1">Endomembrane system</location>
        <topology evidence="1">Multi-pass membrane protein</topology>
    </subcellularLocation>
</comment>
<dbReference type="GO" id="GO:0016020">
    <property type="term" value="C:membrane"/>
    <property type="evidence" value="ECO:0007669"/>
    <property type="project" value="GOC"/>
</dbReference>
<reference evidence="9 10" key="1">
    <citation type="submission" date="2006-03" db="EMBL/GenBank/DDBJ databases">
        <authorList>
            <person name="Pinhassi J."/>
            <person name="Pedros-Alio C."/>
            <person name="Ferriera S."/>
            <person name="Johnson J."/>
            <person name="Kravitz S."/>
            <person name="Halpern A."/>
            <person name="Remington K."/>
            <person name="Beeson K."/>
            <person name="Tran B."/>
            <person name="Rogers Y.-H."/>
            <person name="Friedman R."/>
            <person name="Venter J.C."/>
        </authorList>
    </citation>
    <scope>NUCLEOTIDE SEQUENCE [LARGE SCALE GENOMIC DNA]</scope>
    <source>
        <strain evidence="9 10">RED65</strain>
    </source>
</reference>
<dbReference type="EMBL" id="AAQH01000002">
    <property type="protein sequence ID" value="EAT13344.1"/>
    <property type="molecule type" value="Genomic_DNA"/>
</dbReference>
<keyword evidence="5" id="KW-0443">Lipid metabolism</keyword>
<dbReference type="InterPro" id="IPR051689">
    <property type="entry name" value="Sterol_desaturase/TMEM195"/>
</dbReference>
<evidence type="ECO:0000256" key="5">
    <source>
        <dbReference type="ARBA" id="ARBA00023098"/>
    </source>
</evidence>
<keyword evidence="4" id="KW-0560">Oxidoreductase</keyword>